<proteinExistence type="predicted"/>
<dbReference type="PANTHER" id="PTHR30595">
    <property type="entry name" value="GLPR-RELATED TRANSCRIPTIONAL REPRESSOR"/>
    <property type="match status" value="1"/>
</dbReference>
<feature type="domain" description="Schlafen AlbA-2" evidence="1">
    <location>
        <begin position="19"/>
        <end position="137"/>
    </location>
</feature>
<evidence type="ECO:0000259" key="1">
    <source>
        <dbReference type="Pfam" id="PF04326"/>
    </source>
</evidence>
<sequence length="486" mass="54969">MTTADLKALIERVATFRTESQTLEVKAAHEGNLYNSLSSFSNQDEGGVILFGLDESKGFAKVGVYDPFDLQNKIVEQCNEMIPKVRPLITLYEEDGMYFLSAEIPAIDSVDRPCYYAGKGRLKGSYIRVGQSDEPMTEYEIFSYEAFRKKYREDIRPVQRANDASLDKDALQRYLLKLRQNKPNLSKLDDQQILNLMSMIVDGRPSISAILLFCPYPQAYFPQLAITAISVPGTMMGDTSMYHERFIDNKRLEGSLEEMLTGALTFIMNNMKVSTIVDPATGKRTDSAEYPMVAVREALLNALVHRDYSMHTEGMPIQVIMYTDRMEVKNPGGLYGRLTVDQLGKVQPDTRNPVLATTMEILSLTENRYSGIPTIYSSMREAGNPDPVFDSSRGFFTVTLYKRAFLEDHHRSIPSEDISAIEHSILEFCKVPRTRAELAAHFSFKSVSYFYSKHVLPLVERNLLVMGNPDRPKSTNQTYTAASSFH</sequence>
<protein>
    <recommendedName>
        <fullName evidence="1">Schlafen AlbA-2 domain-containing protein</fullName>
    </recommendedName>
</protein>
<dbReference type="Pfam" id="PF04326">
    <property type="entry name" value="SLFN_AlbA_2"/>
    <property type="match status" value="1"/>
</dbReference>
<dbReference type="InterPro" id="IPR038461">
    <property type="entry name" value="Schlafen_AlbA_2_dom_sf"/>
</dbReference>
<dbReference type="InterPro" id="IPR007421">
    <property type="entry name" value="Schlafen_AlbA_2_dom"/>
</dbReference>
<comment type="caution">
    <text evidence="2">The sequence shown here is derived from an EMBL/GenBank/DDBJ whole genome shotgun (WGS) entry which is preliminary data.</text>
</comment>
<dbReference type="Gene3D" id="3.30.950.30">
    <property type="entry name" value="Schlafen, AAA domain"/>
    <property type="match status" value="1"/>
</dbReference>
<dbReference type="Pfam" id="PF13749">
    <property type="entry name" value="HATPase_c_4"/>
    <property type="match status" value="1"/>
</dbReference>
<dbReference type="Gene3D" id="3.30.565.60">
    <property type="match status" value="1"/>
</dbReference>
<dbReference type="PANTHER" id="PTHR30595:SF6">
    <property type="entry name" value="SCHLAFEN ALBA-2 DOMAIN-CONTAINING PROTEIN"/>
    <property type="match status" value="1"/>
</dbReference>
<dbReference type="EMBL" id="VSSQ01001413">
    <property type="protein sequence ID" value="MPM08111.1"/>
    <property type="molecule type" value="Genomic_DNA"/>
</dbReference>
<name>A0A644WWY3_9ZZZZ</name>
<reference evidence="2" key="1">
    <citation type="submission" date="2019-08" db="EMBL/GenBank/DDBJ databases">
        <authorList>
            <person name="Kucharzyk K."/>
            <person name="Murdoch R.W."/>
            <person name="Higgins S."/>
            <person name="Loffler F."/>
        </authorList>
    </citation>
    <scope>NUCLEOTIDE SEQUENCE</scope>
</reference>
<evidence type="ECO:0000313" key="2">
    <source>
        <dbReference type="EMBL" id="MPM08111.1"/>
    </source>
</evidence>
<organism evidence="2">
    <name type="scientific">bioreactor metagenome</name>
    <dbReference type="NCBI Taxonomy" id="1076179"/>
    <lineage>
        <taxon>unclassified sequences</taxon>
        <taxon>metagenomes</taxon>
        <taxon>ecological metagenomes</taxon>
    </lineage>
</organism>
<dbReference type="InterPro" id="IPR038475">
    <property type="entry name" value="RecG_C_sf"/>
</dbReference>
<gene>
    <name evidence="2" type="ORF">SDC9_54423</name>
</gene>
<accession>A0A644WWY3</accession>
<dbReference type="AlphaFoldDB" id="A0A644WWY3"/>